<dbReference type="GO" id="GO:0016887">
    <property type="term" value="F:ATP hydrolysis activity"/>
    <property type="evidence" value="ECO:0007669"/>
    <property type="project" value="InterPro"/>
</dbReference>
<dbReference type="SUPFAM" id="SSF52540">
    <property type="entry name" value="P-loop containing nucleoside triphosphate hydrolases"/>
    <property type="match status" value="1"/>
</dbReference>
<protein>
    <recommendedName>
        <fullName evidence="1">AAA+ ATPase domain-containing protein</fullName>
    </recommendedName>
</protein>
<dbReference type="PANTHER" id="PTHR37291:SF1">
    <property type="entry name" value="TYPE IV METHYL-DIRECTED RESTRICTION ENZYME ECOKMCRB SUBUNIT"/>
    <property type="match status" value="1"/>
</dbReference>
<dbReference type="InterPro" id="IPR027417">
    <property type="entry name" value="P-loop_NTPase"/>
</dbReference>
<dbReference type="PANTHER" id="PTHR37291">
    <property type="entry name" value="5-METHYLCYTOSINE-SPECIFIC RESTRICTION ENZYME B"/>
    <property type="match status" value="1"/>
</dbReference>
<evidence type="ECO:0000313" key="2">
    <source>
        <dbReference type="EMBL" id="RAI80676.1"/>
    </source>
</evidence>
<name>A0A395G9I0_9STAP</name>
<evidence type="ECO:0000313" key="3">
    <source>
        <dbReference type="Proteomes" id="UP000229523"/>
    </source>
</evidence>
<dbReference type="InterPro" id="IPR003593">
    <property type="entry name" value="AAA+_ATPase"/>
</dbReference>
<dbReference type="GO" id="GO:0005524">
    <property type="term" value="F:ATP binding"/>
    <property type="evidence" value="ECO:0007669"/>
    <property type="project" value="InterPro"/>
</dbReference>
<dbReference type="AlphaFoldDB" id="A0A395G9I0"/>
<dbReference type="InterPro" id="IPR052934">
    <property type="entry name" value="Methyl-DNA_Rec/Restrict_Enz"/>
</dbReference>
<dbReference type="Pfam" id="PF07728">
    <property type="entry name" value="AAA_5"/>
    <property type="match status" value="1"/>
</dbReference>
<gene>
    <name evidence="2" type="ORF">BFS35_009505</name>
</gene>
<dbReference type="Gene3D" id="3.40.50.300">
    <property type="entry name" value="P-loop containing nucleotide triphosphate hydrolases"/>
    <property type="match status" value="1"/>
</dbReference>
<accession>A0A395G9I0</accession>
<sequence>MAINTPNWSHFVTKEGEMTETIIAKHQPLKLFYKDLKKKKLLAYSFREHSYDVKDTSKNNIKWKDLLRNIAMHLEIDKYDDIEITVDDVYPDLPEVKKDYFKRMLINAIGLYRNKEDVQRQIKIRGASSVMGIGEIKFDNQSIWFGSIAGIDVMVLIQGMINKFGKDDDVLKICYMNEVQTDAVDEEVIDENVEEEEKDNKLNTILFGPPGTGKTYSVEKYKKKLLDNQTSEVVKYDFDGIGWRHAIYIAFRSNGYKPMSIKEIENTEIIQKYAETKNSKAPYGTISTTVIENSTYESTKTVYRRGTDYFEKVNNKWQLTEVGKAEAEEIKDPKIDNNASTQFYEFITFHQSFGYEDFIEGIRAEVENDVINYVVREGVFLKFCKAAMRDKEQGNSNNFLFVIDEFNRGNISKILGELITLIEVNKRISYIDGEWKGMQVTLPYSGEKFGVPDNVYILATMNTADRSLATIDTAIRRRFDFVEMMPDSEIVRKNVGEDGAIGDIDIAGIMDAMNQRIQYLYDRDHMLGHALFLNIESLEDLQYRFENKIIPLLQEYFFDGYQKIKAILNDVDSIYINKKQESLNNVFDHRLIEDWYDQDKDIYEFNNKVSIGVFEQFIRNVITYEEIENE</sequence>
<dbReference type="Proteomes" id="UP000229523">
    <property type="component" value="Unassembled WGS sequence"/>
</dbReference>
<organism evidence="2 3">
    <name type="scientific">Macrococcoides goetzii</name>
    <dbReference type="NCBI Taxonomy" id="1891097"/>
    <lineage>
        <taxon>Bacteria</taxon>
        <taxon>Bacillati</taxon>
        <taxon>Bacillota</taxon>
        <taxon>Bacilli</taxon>
        <taxon>Bacillales</taxon>
        <taxon>Staphylococcaceae</taxon>
        <taxon>Macrococcoides</taxon>
    </lineage>
</organism>
<reference evidence="2 3" key="1">
    <citation type="journal article" date="2018" name="Front. Microbiol.">
        <title>Description and Comparative Genomics of Macrococcus caseolyticus subsp. hominis subsp. nov., Macrococcus goetzii sp. nov., Macrococcus epidermidis sp. nov., and Macrococcus bohemicus sp. nov., Novel Macrococci From Human Clinical Material With Virulence Potential and Suspected Uptake of Foreign DNA by Natural Transformation.</title>
        <authorList>
            <person name="Maslanova I."/>
            <person name="Wertheimer Z."/>
            <person name="Sedlacek I."/>
            <person name="Svec P."/>
            <person name="Indrakova A."/>
            <person name="Kovarovic V."/>
            <person name="Schumann P."/>
            <person name="Sproer C."/>
            <person name="Kralova S."/>
            <person name="Sedo O."/>
            <person name="Kristofova L."/>
            <person name="Vrbovska V."/>
            <person name="Fuzik T."/>
            <person name="Petras P."/>
            <person name="Zdrahal Z."/>
            <person name="Ruzickova V."/>
            <person name="Doskar J."/>
            <person name="Pantucek R."/>
        </authorList>
    </citation>
    <scope>NUCLEOTIDE SEQUENCE [LARGE SCALE GENOMIC DNA]</scope>
    <source>
        <strain evidence="2 3">CCM 4927</strain>
    </source>
</reference>
<proteinExistence type="predicted"/>
<feature type="domain" description="AAA+ ATPase" evidence="1">
    <location>
        <begin position="200"/>
        <end position="489"/>
    </location>
</feature>
<evidence type="ECO:0000259" key="1">
    <source>
        <dbReference type="SMART" id="SM00382"/>
    </source>
</evidence>
<dbReference type="EMBL" id="MJBI02000003">
    <property type="protein sequence ID" value="RAI80676.1"/>
    <property type="molecule type" value="Genomic_DNA"/>
</dbReference>
<comment type="caution">
    <text evidence="2">The sequence shown here is derived from an EMBL/GenBank/DDBJ whole genome shotgun (WGS) entry which is preliminary data.</text>
</comment>
<dbReference type="InterPro" id="IPR011704">
    <property type="entry name" value="ATPase_dyneun-rel_AAA"/>
</dbReference>
<dbReference type="SMART" id="SM00382">
    <property type="entry name" value="AAA"/>
    <property type="match status" value="1"/>
</dbReference>
<keyword evidence="3" id="KW-1185">Reference proteome</keyword>